<dbReference type="Gene3D" id="3.40.50.300">
    <property type="entry name" value="P-loop containing nucleotide triphosphate hydrolases"/>
    <property type="match status" value="1"/>
</dbReference>
<evidence type="ECO:0000259" key="8">
    <source>
        <dbReference type="PROSITE" id="PS50893"/>
    </source>
</evidence>
<dbReference type="CDD" id="cd03219">
    <property type="entry name" value="ABC_Mj1267_LivG_branched"/>
    <property type="match status" value="1"/>
</dbReference>
<organism evidence="9 10">
    <name type="scientific">candidate division MSBL1 archaeon SCGC-AAA259I09</name>
    <dbReference type="NCBI Taxonomy" id="1698267"/>
    <lineage>
        <taxon>Archaea</taxon>
        <taxon>Methanobacteriati</taxon>
        <taxon>Methanobacteriota</taxon>
        <taxon>candidate division MSBL1</taxon>
    </lineage>
</organism>
<evidence type="ECO:0000313" key="10">
    <source>
        <dbReference type="Proteomes" id="UP000070463"/>
    </source>
</evidence>
<evidence type="ECO:0000256" key="6">
    <source>
        <dbReference type="ARBA" id="ARBA00056071"/>
    </source>
</evidence>
<comment type="function">
    <text evidence="6">Probable component of a branched-chain amino-acid transport system.</text>
</comment>
<name>A0A133UUB5_9EURY</name>
<accession>A0A133UUB5</accession>
<gene>
    <name evidence="9" type="ORF">AKJ37_02250</name>
</gene>
<proteinExistence type="inferred from homology"/>
<comment type="similarity">
    <text evidence="1">Belongs to the ABC transporter superfamily.</text>
</comment>
<evidence type="ECO:0000256" key="3">
    <source>
        <dbReference type="ARBA" id="ARBA00022741"/>
    </source>
</evidence>
<keyword evidence="2" id="KW-0813">Transport</keyword>
<dbReference type="PATRIC" id="fig|1698267.3.peg.720"/>
<dbReference type="GO" id="GO:0005304">
    <property type="term" value="F:L-valine transmembrane transporter activity"/>
    <property type="evidence" value="ECO:0007669"/>
    <property type="project" value="TreeGrafter"/>
</dbReference>
<keyword evidence="10" id="KW-1185">Reference proteome</keyword>
<evidence type="ECO:0000256" key="4">
    <source>
        <dbReference type="ARBA" id="ARBA00022840"/>
    </source>
</evidence>
<dbReference type="InterPro" id="IPR003593">
    <property type="entry name" value="AAA+_ATPase"/>
</dbReference>
<dbReference type="Proteomes" id="UP000070463">
    <property type="component" value="Unassembled WGS sequence"/>
</dbReference>
<dbReference type="SUPFAM" id="SSF52540">
    <property type="entry name" value="P-loop containing nucleoside triphosphate hydrolases"/>
    <property type="match status" value="1"/>
</dbReference>
<keyword evidence="4" id="KW-0067">ATP-binding</keyword>
<keyword evidence="5" id="KW-0029">Amino-acid transport</keyword>
<dbReference type="AlphaFoldDB" id="A0A133UUB5"/>
<dbReference type="PANTHER" id="PTHR45772">
    <property type="entry name" value="CONSERVED COMPONENT OF ABC TRANSPORTER FOR NATURAL AMINO ACIDS-RELATED"/>
    <property type="match status" value="1"/>
</dbReference>
<dbReference type="InterPro" id="IPR051120">
    <property type="entry name" value="ABC_AA/LPS_Transport"/>
</dbReference>
<dbReference type="Pfam" id="PF00005">
    <property type="entry name" value="ABC_tran"/>
    <property type="match status" value="1"/>
</dbReference>
<sequence>MGLLNLTGVTKRFEGLVAVDNVDMELEKREIKGLIGPNGAGKTTLFNCISGVIPPTDGKIEFQGEDITNKSSDSICKLGIGRTFQIVRPLPEMTVFENVLTGVYFGREDSISEEESHREVLDHLDFVGLKKEKNDLAKNLPLADRRLLEIARALATNPHLLLLDEVVSGLNQTEIKEAVQLIEKIREELNVTILWIEHVMSAIFETVDRVAVLSGGRMISEGTPQKIAQDEKVVDAYLGEEYI</sequence>
<evidence type="ECO:0000256" key="5">
    <source>
        <dbReference type="ARBA" id="ARBA00022970"/>
    </source>
</evidence>
<dbReference type="EMBL" id="LHXR01000019">
    <property type="protein sequence ID" value="KXA97798.1"/>
    <property type="molecule type" value="Genomic_DNA"/>
</dbReference>
<evidence type="ECO:0000256" key="7">
    <source>
        <dbReference type="ARBA" id="ARBA00072811"/>
    </source>
</evidence>
<dbReference type="GO" id="GO:0005886">
    <property type="term" value="C:plasma membrane"/>
    <property type="evidence" value="ECO:0007669"/>
    <property type="project" value="TreeGrafter"/>
</dbReference>
<reference evidence="9 10" key="1">
    <citation type="journal article" date="2016" name="Sci. Rep.">
        <title>Metabolic traits of an uncultured archaeal lineage -MSBL1- from brine pools of the Red Sea.</title>
        <authorList>
            <person name="Mwirichia R."/>
            <person name="Alam I."/>
            <person name="Rashid M."/>
            <person name="Vinu M."/>
            <person name="Ba-Alawi W."/>
            <person name="Anthony Kamau A."/>
            <person name="Kamanda Ngugi D."/>
            <person name="Goker M."/>
            <person name="Klenk H.P."/>
            <person name="Bajic V."/>
            <person name="Stingl U."/>
        </authorList>
    </citation>
    <scope>NUCLEOTIDE SEQUENCE [LARGE SCALE GENOMIC DNA]</scope>
    <source>
        <strain evidence="9">SCGC-AAA259I09</strain>
    </source>
</reference>
<feature type="domain" description="ABC transporter" evidence="8">
    <location>
        <begin position="4"/>
        <end position="240"/>
    </location>
</feature>
<dbReference type="FunFam" id="3.40.50.300:FF:000421">
    <property type="entry name" value="Branched-chain amino acid ABC transporter ATP-binding protein"/>
    <property type="match status" value="1"/>
</dbReference>
<keyword evidence="3" id="KW-0547">Nucleotide-binding</keyword>
<dbReference type="GO" id="GO:1903806">
    <property type="term" value="P:L-isoleucine import across plasma membrane"/>
    <property type="evidence" value="ECO:0007669"/>
    <property type="project" value="TreeGrafter"/>
</dbReference>
<dbReference type="InterPro" id="IPR003439">
    <property type="entry name" value="ABC_transporter-like_ATP-bd"/>
</dbReference>
<dbReference type="GO" id="GO:0016887">
    <property type="term" value="F:ATP hydrolysis activity"/>
    <property type="evidence" value="ECO:0007669"/>
    <property type="project" value="InterPro"/>
</dbReference>
<dbReference type="InterPro" id="IPR032823">
    <property type="entry name" value="BCA_ABC_TP_C"/>
</dbReference>
<dbReference type="GO" id="GO:0015808">
    <property type="term" value="P:L-alanine transport"/>
    <property type="evidence" value="ECO:0007669"/>
    <property type="project" value="TreeGrafter"/>
</dbReference>
<protein>
    <recommendedName>
        <fullName evidence="7">Probable branched-chain amino acid transport ATP-binding protein LivG</fullName>
    </recommendedName>
</protein>
<dbReference type="PANTHER" id="PTHR45772:SF7">
    <property type="entry name" value="AMINO ACID ABC TRANSPORTER ATP-BINDING PROTEIN"/>
    <property type="match status" value="1"/>
</dbReference>
<comment type="caution">
    <text evidence="9">The sequence shown here is derived from an EMBL/GenBank/DDBJ whole genome shotgun (WGS) entry which is preliminary data.</text>
</comment>
<dbReference type="GO" id="GO:0042941">
    <property type="term" value="P:D-alanine transmembrane transport"/>
    <property type="evidence" value="ECO:0007669"/>
    <property type="project" value="TreeGrafter"/>
</dbReference>
<dbReference type="GO" id="GO:0015188">
    <property type="term" value="F:L-isoleucine transmembrane transporter activity"/>
    <property type="evidence" value="ECO:0007669"/>
    <property type="project" value="TreeGrafter"/>
</dbReference>
<dbReference type="SMART" id="SM00382">
    <property type="entry name" value="AAA"/>
    <property type="match status" value="1"/>
</dbReference>
<dbReference type="InterPro" id="IPR027417">
    <property type="entry name" value="P-loop_NTPase"/>
</dbReference>
<dbReference type="GO" id="GO:0015192">
    <property type="term" value="F:L-phenylalanine transmembrane transporter activity"/>
    <property type="evidence" value="ECO:0007669"/>
    <property type="project" value="TreeGrafter"/>
</dbReference>
<evidence type="ECO:0000256" key="2">
    <source>
        <dbReference type="ARBA" id="ARBA00022448"/>
    </source>
</evidence>
<dbReference type="PROSITE" id="PS50893">
    <property type="entry name" value="ABC_TRANSPORTER_2"/>
    <property type="match status" value="1"/>
</dbReference>
<evidence type="ECO:0000313" key="9">
    <source>
        <dbReference type="EMBL" id="KXA97798.1"/>
    </source>
</evidence>
<dbReference type="GO" id="GO:0005524">
    <property type="term" value="F:ATP binding"/>
    <property type="evidence" value="ECO:0007669"/>
    <property type="project" value="UniProtKB-KW"/>
</dbReference>
<evidence type="ECO:0000256" key="1">
    <source>
        <dbReference type="ARBA" id="ARBA00005417"/>
    </source>
</evidence>
<dbReference type="Pfam" id="PF12399">
    <property type="entry name" value="BCA_ABC_TP_C"/>
    <property type="match status" value="1"/>
</dbReference>
<dbReference type="GO" id="GO:1903805">
    <property type="term" value="P:L-valine import across plasma membrane"/>
    <property type="evidence" value="ECO:0007669"/>
    <property type="project" value="TreeGrafter"/>
</dbReference>